<organism evidence="2 3">
    <name type="scientific">Reticulomyxa filosa</name>
    <dbReference type="NCBI Taxonomy" id="46433"/>
    <lineage>
        <taxon>Eukaryota</taxon>
        <taxon>Sar</taxon>
        <taxon>Rhizaria</taxon>
        <taxon>Retaria</taxon>
        <taxon>Foraminifera</taxon>
        <taxon>Monothalamids</taxon>
        <taxon>Reticulomyxidae</taxon>
        <taxon>Reticulomyxa</taxon>
    </lineage>
</organism>
<evidence type="ECO:0000256" key="1">
    <source>
        <dbReference type="SAM" id="MobiDB-lite"/>
    </source>
</evidence>
<dbReference type="Proteomes" id="UP000023152">
    <property type="component" value="Unassembled WGS sequence"/>
</dbReference>
<feature type="non-terminal residue" evidence="2">
    <location>
        <position position="1"/>
    </location>
</feature>
<proteinExistence type="predicted"/>
<evidence type="ECO:0000313" key="2">
    <source>
        <dbReference type="EMBL" id="ETO28503.1"/>
    </source>
</evidence>
<feature type="compositionally biased region" description="Basic and acidic residues" evidence="1">
    <location>
        <begin position="27"/>
        <end position="150"/>
    </location>
</feature>
<reference evidence="2 3" key="1">
    <citation type="journal article" date="2013" name="Curr. Biol.">
        <title>The Genome of the Foraminiferan Reticulomyxa filosa.</title>
        <authorList>
            <person name="Glockner G."/>
            <person name="Hulsmann N."/>
            <person name="Schleicher M."/>
            <person name="Noegel A.A."/>
            <person name="Eichinger L."/>
            <person name="Gallinger C."/>
            <person name="Pawlowski J."/>
            <person name="Sierra R."/>
            <person name="Euteneuer U."/>
            <person name="Pillet L."/>
            <person name="Moustafa A."/>
            <person name="Platzer M."/>
            <person name="Groth M."/>
            <person name="Szafranski K."/>
            <person name="Schliwa M."/>
        </authorList>
    </citation>
    <scope>NUCLEOTIDE SEQUENCE [LARGE SCALE GENOMIC DNA]</scope>
</reference>
<dbReference type="OMA" id="IARECIG"/>
<protein>
    <submittedName>
        <fullName evidence="2">Calmodulin-binding motif domain-containing protein</fullName>
    </submittedName>
</protein>
<keyword evidence="3" id="KW-1185">Reference proteome</keyword>
<feature type="region of interest" description="Disordered" evidence="1">
    <location>
        <begin position="27"/>
        <end position="165"/>
    </location>
</feature>
<accession>X6NRF0</accession>
<feature type="compositionally biased region" description="Polar residues" evidence="1">
    <location>
        <begin position="151"/>
        <end position="164"/>
    </location>
</feature>
<sequence length="283" mass="34299">GRKKKKKKKKCNEIKYNIIRKRLEKLREEEEEEKAKKQREEEEKAKKLREEEEKAKKQREEEEKARQQREEERAKRLREEEEKAKRQREEEEKAKRLREEEEKAKRQREEEEEKARKQREDEDKSKKQLTERERMKQMEREDRLRREQEKFQQTIQPSSTSASGNAEKKEYNIWFIVDLQRTDKVNIDSSTLGSSETWIKHLQGLFDGKVIDVRTRVKTTNLSVINVKFGVNIQLSEHPQEYIDRFETLTKDKTFQQSVQNALGNAFTLDVTIWEASYEKISH</sequence>
<dbReference type="EMBL" id="ASPP01006635">
    <property type="protein sequence ID" value="ETO28503.1"/>
    <property type="molecule type" value="Genomic_DNA"/>
</dbReference>
<dbReference type="AlphaFoldDB" id="X6NRF0"/>
<gene>
    <name evidence="2" type="ORF">RFI_08627</name>
</gene>
<name>X6NRF0_RETFI</name>
<evidence type="ECO:0000313" key="3">
    <source>
        <dbReference type="Proteomes" id="UP000023152"/>
    </source>
</evidence>
<comment type="caution">
    <text evidence="2">The sequence shown here is derived from an EMBL/GenBank/DDBJ whole genome shotgun (WGS) entry which is preliminary data.</text>
</comment>